<keyword evidence="3" id="KW-1185">Reference proteome</keyword>
<reference evidence="4" key="1">
    <citation type="submission" date="2020-01" db="EMBL/GenBank/DDBJ databases">
        <authorList>
            <consortium name="DOE Joint Genome Institute"/>
            <person name="Haridas S."/>
            <person name="Albert R."/>
            <person name="Binder M."/>
            <person name="Bloem J."/>
            <person name="Labutti K."/>
            <person name="Salamov A."/>
            <person name="Andreopoulos B."/>
            <person name="Baker S.E."/>
            <person name="Barry K."/>
            <person name="Bills G."/>
            <person name="Bluhm B.H."/>
            <person name="Cannon C."/>
            <person name="Castanera R."/>
            <person name="Culley D.E."/>
            <person name="Daum C."/>
            <person name="Ezra D."/>
            <person name="Gonzalez J.B."/>
            <person name="Henrissat B."/>
            <person name="Kuo A."/>
            <person name="Liang C."/>
            <person name="Lipzen A."/>
            <person name="Lutzoni F."/>
            <person name="Magnuson J."/>
            <person name="Mondo S."/>
            <person name="Nolan M."/>
            <person name="Ohm R."/>
            <person name="Pangilinan J."/>
            <person name="Park H.-J."/>
            <person name="Ramirez L."/>
            <person name="Alfaro M."/>
            <person name="Sun H."/>
            <person name="Tritt A."/>
            <person name="Yoshinaga Y."/>
            <person name="Zwiers L.-H."/>
            <person name="Turgeon B.G."/>
            <person name="Goodwin S.B."/>
            <person name="Spatafora J.W."/>
            <person name="Crous P.W."/>
            <person name="Grigoriev I.V."/>
        </authorList>
    </citation>
    <scope>NUCLEOTIDE SEQUENCE</scope>
    <source>
        <strain evidence="4">CBS 342.82</strain>
    </source>
</reference>
<sequence length="123" mass="13821">MPSSCKDIRAALAECLQNSDCVMVHRNKPVDCLRPPLDETLPTRCLQLRHGYGECKRGQIDMRKRFRGNAPIATSLENEGSGKAPMLYAGKGTYDDPTAKKMEEGAEYEKFIRNDGSEDLRKK</sequence>
<dbReference type="GeneID" id="54364275"/>
<organism evidence="4">
    <name type="scientific">Dissoconium aciculare CBS 342.82</name>
    <dbReference type="NCBI Taxonomy" id="1314786"/>
    <lineage>
        <taxon>Eukaryota</taxon>
        <taxon>Fungi</taxon>
        <taxon>Dikarya</taxon>
        <taxon>Ascomycota</taxon>
        <taxon>Pezizomycotina</taxon>
        <taxon>Dothideomycetes</taxon>
        <taxon>Dothideomycetidae</taxon>
        <taxon>Mycosphaerellales</taxon>
        <taxon>Dissoconiaceae</taxon>
        <taxon>Dissoconium</taxon>
    </lineage>
</organism>
<dbReference type="Proteomes" id="UP000504637">
    <property type="component" value="Unplaced"/>
</dbReference>
<evidence type="ECO:0000256" key="2">
    <source>
        <dbReference type="ARBA" id="ARBA00023157"/>
    </source>
</evidence>
<dbReference type="GO" id="GO:0005739">
    <property type="term" value="C:mitochondrion"/>
    <property type="evidence" value="ECO:0007669"/>
    <property type="project" value="TreeGrafter"/>
</dbReference>
<dbReference type="Pfam" id="PF10203">
    <property type="entry name" value="Pet191_N"/>
    <property type="match status" value="1"/>
</dbReference>
<dbReference type="PANTHER" id="PTHR28627">
    <property type="entry name" value="CYTOCHROME C OXIDASE ASSEMBLY FACTOR 5"/>
    <property type="match status" value="1"/>
</dbReference>
<accession>A0A6J3M292</accession>
<dbReference type="PANTHER" id="PTHR28627:SF1">
    <property type="entry name" value="CYTOCHROME C OXIDASE ASSEMBLY FACTOR 5"/>
    <property type="match status" value="1"/>
</dbReference>
<evidence type="ECO:0008006" key="5">
    <source>
        <dbReference type="Google" id="ProtNLM"/>
    </source>
</evidence>
<protein>
    <recommendedName>
        <fullName evidence="5">Cytochrome c oxidase assembly protein PET191</fullName>
    </recommendedName>
</protein>
<reference evidence="4" key="2">
    <citation type="submission" date="2020-04" db="EMBL/GenBank/DDBJ databases">
        <authorList>
            <consortium name="NCBI Genome Project"/>
        </authorList>
    </citation>
    <scope>NUCLEOTIDE SEQUENCE</scope>
    <source>
        <strain evidence="4">CBS 342.82</strain>
    </source>
</reference>
<comment type="similarity">
    <text evidence="1">Belongs to the PET191 family.</text>
</comment>
<keyword evidence="2" id="KW-1015">Disulfide bond</keyword>
<dbReference type="OrthoDB" id="282149at2759"/>
<evidence type="ECO:0000313" key="4">
    <source>
        <dbReference type="RefSeq" id="XP_033459176.1"/>
    </source>
</evidence>
<reference evidence="4" key="3">
    <citation type="submission" date="2025-08" db="UniProtKB">
        <authorList>
            <consortium name="RefSeq"/>
        </authorList>
    </citation>
    <scope>IDENTIFICATION</scope>
    <source>
        <strain evidence="4">CBS 342.82</strain>
    </source>
</reference>
<evidence type="ECO:0000256" key="1">
    <source>
        <dbReference type="ARBA" id="ARBA00007785"/>
    </source>
</evidence>
<dbReference type="AlphaFoldDB" id="A0A6J3M292"/>
<gene>
    <name evidence="4" type="ORF">K489DRAFT_389093</name>
</gene>
<dbReference type="RefSeq" id="XP_033459176.1">
    <property type="nucleotide sequence ID" value="XM_033606475.1"/>
</dbReference>
<name>A0A6J3M292_9PEZI</name>
<proteinExistence type="inferred from homology"/>
<dbReference type="GO" id="GO:0033617">
    <property type="term" value="P:mitochondrial respiratory chain complex IV assembly"/>
    <property type="evidence" value="ECO:0007669"/>
    <property type="project" value="TreeGrafter"/>
</dbReference>
<evidence type="ECO:0000313" key="3">
    <source>
        <dbReference type="Proteomes" id="UP000504637"/>
    </source>
</evidence>
<dbReference type="InterPro" id="IPR018793">
    <property type="entry name" value="Cyt_c_oxidase_assmbl_Pet191"/>
</dbReference>